<dbReference type="OrthoDB" id="8971233at2"/>
<dbReference type="Proteomes" id="UP000623307">
    <property type="component" value="Chromosome 2"/>
</dbReference>
<organism evidence="7">
    <name type="scientific">Cupriavidus oxalaticus</name>
    <dbReference type="NCBI Taxonomy" id="96344"/>
    <lineage>
        <taxon>Bacteria</taxon>
        <taxon>Pseudomonadati</taxon>
        <taxon>Pseudomonadota</taxon>
        <taxon>Betaproteobacteria</taxon>
        <taxon>Burkholderiales</taxon>
        <taxon>Burkholderiaceae</taxon>
        <taxon>Cupriavidus</taxon>
    </lineage>
</organism>
<name>A0A375G673_9BURK</name>
<dbReference type="PANTHER" id="PTHR43289:SF6">
    <property type="entry name" value="SERINE_THREONINE-PROTEIN KINASE NEKL-3"/>
    <property type="match status" value="1"/>
</dbReference>
<proteinExistence type="predicted"/>
<evidence type="ECO:0000313" key="6">
    <source>
        <dbReference type="EMBL" id="QRQ93497.1"/>
    </source>
</evidence>
<dbReference type="Pfam" id="PF00069">
    <property type="entry name" value="Pkinase"/>
    <property type="match status" value="1"/>
</dbReference>
<keyword evidence="8" id="KW-1185">Reference proteome</keyword>
<dbReference type="InterPro" id="IPR000719">
    <property type="entry name" value="Prot_kinase_dom"/>
</dbReference>
<keyword evidence="3 6" id="KW-0418">Kinase</keyword>
<keyword evidence="4" id="KW-0067">ATP-binding</keyword>
<dbReference type="InterPro" id="IPR011009">
    <property type="entry name" value="Kinase-like_dom_sf"/>
</dbReference>
<evidence type="ECO:0000313" key="7">
    <source>
        <dbReference type="EMBL" id="SPC14237.1"/>
    </source>
</evidence>
<dbReference type="GO" id="GO:0004674">
    <property type="term" value="F:protein serine/threonine kinase activity"/>
    <property type="evidence" value="ECO:0007669"/>
    <property type="project" value="UniProtKB-KW"/>
</dbReference>
<dbReference type="PANTHER" id="PTHR43289">
    <property type="entry name" value="MITOGEN-ACTIVATED PROTEIN KINASE KINASE KINASE 20-RELATED"/>
    <property type="match status" value="1"/>
</dbReference>
<evidence type="ECO:0000256" key="2">
    <source>
        <dbReference type="ARBA" id="ARBA00022741"/>
    </source>
</evidence>
<dbReference type="Proteomes" id="UP000256862">
    <property type="component" value="Chromosome CO2235"/>
</dbReference>
<gene>
    <name evidence="7" type="ORF">CO2235_200093</name>
    <name evidence="6" type="ORF">JTE92_25850</name>
</gene>
<reference evidence="7" key="1">
    <citation type="submission" date="2018-01" db="EMBL/GenBank/DDBJ databases">
        <authorList>
            <person name="Clerissi C."/>
        </authorList>
    </citation>
    <scope>NUCLEOTIDE SEQUENCE</scope>
    <source>
        <strain evidence="7">Cupriavidus oxalaticus LMG 2235</strain>
    </source>
</reference>
<dbReference type="Gene3D" id="1.10.510.10">
    <property type="entry name" value="Transferase(Phosphotransferase) domain 1"/>
    <property type="match status" value="1"/>
</dbReference>
<keyword evidence="2" id="KW-0547">Nucleotide-binding</keyword>
<dbReference type="EMBL" id="OGUS01000121">
    <property type="protein sequence ID" value="SPC14237.1"/>
    <property type="molecule type" value="Genomic_DNA"/>
</dbReference>
<dbReference type="SMART" id="SM00220">
    <property type="entry name" value="S_TKc"/>
    <property type="match status" value="1"/>
</dbReference>
<protein>
    <submittedName>
        <fullName evidence="6">Serine/threonine protein kinase</fullName>
    </submittedName>
</protein>
<evidence type="ECO:0000313" key="8">
    <source>
        <dbReference type="Proteomes" id="UP000623307"/>
    </source>
</evidence>
<sequence length="353" mass="38287">MITLPARYVSTGVVANGGMGSVLFCNDSHLERPVAIKVLKDPKQRRRIIDELQALLKMRSKHVVQVYDVLKLDGDALGIVQEFIAGVDLFDDRFKKLALDSFLQVIWQISAGIRDIHAAGVIHRDIKPNNMKMDSEGILKIYDFGLARDSGPAAMTRGFVGTQGFGAPELYAMQATFTQAVDVYAFGATALYLATGDLPEELCAIPPRSAGRSYFSALPLGIDQHLCDVLDACLAPTADDRPSMGAVTDVLMRYLLRDKHQALAVYGGSPRYLNANNRAVNLELKGVGAIAINYNGLDFVVSAASGEVAINNRRPNVGDTLPGSCVVSLGDAHRRANERAFITFDVSHPEIVL</sequence>
<evidence type="ECO:0000256" key="3">
    <source>
        <dbReference type="ARBA" id="ARBA00022777"/>
    </source>
</evidence>
<evidence type="ECO:0000256" key="4">
    <source>
        <dbReference type="ARBA" id="ARBA00022840"/>
    </source>
</evidence>
<dbReference type="RefSeq" id="WP_084254719.1">
    <property type="nucleotide sequence ID" value="NZ_CP069810.1"/>
</dbReference>
<dbReference type="CDD" id="cd14014">
    <property type="entry name" value="STKc_PknB_like"/>
    <property type="match status" value="1"/>
</dbReference>
<feature type="domain" description="Protein kinase" evidence="5">
    <location>
        <begin position="8"/>
        <end position="255"/>
    </location>
</feature>
<dbReference type="PROSITE" id="PS50011">
    <property type="entry name" value="PROTEIN_KINASE_DOM"/>
    <property type="match status" value="1"/>
</dbReference>
<evidence type="ECO:0000256" key="1">
    <source>
        <dbReference type="ARBA" id="ARBA00022679"/>
    </source>
</evidence>
<keyword evidence="1" id="KW-0808">Transferase</keyword>
<dbReference type="AlphaFoldDB" id="A0A375G673"/>
<evidence type="ECO:0000259" key="5">
    <source>
        <dbReference type="PROSITE" id="PS50011"/>
    </source>
</evidence>
<dbReference type="GeneID" id="303492997"/>
<dbReference type="SUPFAM" id="SSF56112">
    <property type="entry name" value="Protein kinase-like (PK-like)"/>
    <property type="match status" value="1"/>
</dbReference>
<dbReference type="EMBL" id="CP069812">
    <property type="protein sequence ID" value="QRQ93497.1"/>
    <property type="molecule type" value="Genomic_DNA"/>
</dbReference>
<keyword evidence="6" id="KW-0723">Serine/threonine-protein kinase</keyword>
<accession>A0A375G673</accession>
<reference evidence="6 8" key="2">
    <citation type="submission" date="2021-02" db="EMBL/GenBank/DDBJ databases">
        <title>Complete Genome Sequence of Cupriavidus oxalaticus Strain Ox1, a Soil Oxalate-Degrading Species.</title>
        <authorList>
            <person name="Palmieri F."/>
            <person name="Udriet P."/>
            <person name="Deuasquier M."/>
            <person name="Beaudoing E."/>
            <person name="Johnson S.L."/>
            <person name="Davenport K.W."/>
            <person name="Chain P.S."/>
            <person name="Bindschedler S."/>
            <person name="Junier P."/>
        </authorList>
    </citation>
    <scope>NUCLEOTIDE SEQUENCE [LARGE SCALE GENOMIC DNA]</scope>
    <source>
        <strain evidence="6 8">Ox1</strain>
    </source>
</reference>
<dbReference type="GO" id="GO:0005524">
    <property type="term" value="F:ATP binding"/>
    <property type="evidence" value="ECO:0007669"/>
    <property type="project" value="UniProtKB-KW"/>
</dbReference>
<dbReference type="Gene3D" id="3.30.200.20">
    <property type="entry name" value="Phosphorylase Kinase, domain 1"/>
    <property type="match status" value="1"/>
</dbReference>